<reference evidence="1 2" key="1">
    <citation type="journal article" date="2018" name="Sci. Rep.">
        <title>Comparative genomics provides insights into the lifestyle and reveals functional heterogeneity of dark septate endophytic fungi.</title>
        <authorList>
            <person name="Knapp D.G."/>
            <person name="Nemeth J.B."/>
            <person name="Barry K."/>
            <person name="Hainaut M."/>
            <person name="Henrissat B."/>
            <person name="Johnson J."/>
            <person name="Kuo A."/>
            <person name="Lim J.H.P."/>
            <person name="Lipzen A."/>
            <person name="Nolan M."/>
            <person name="Ohm R.A."/>
            <person name="Tamas L."/>
            <person name="Grigoriev I.V."/>
            <person name="Spatafora J.W."/>
            <person name="Nagy L.G."/>
            <person name="Kovacs G.M."/>
        </authorList>
    </citation>
    <scope>NUCLEOTIDE SEQUENCE [LARGE SCALE GENOMIC DNA]</scope>
    <source>
        <strain evidence="1 2">DSE2036</strain>
    </source>
</reference>
<name>A0A2V1DAX2_9PLEO</name>
<dbReference type="AlphaFoldDB" id="A0A2V1DAX2"/>
<dbReference type="Proteomes" id="UP000244855">
    <property type="component" value="Unassembled WGS sequence"/>
</dbReference>
<accession>A0A2V1DAX2</accession>
<organism evidence="1 2">
    <name type="scientific">Periconia macrospinosa</name>
    <dbReference type="NCBI Taxonomy" id="97972"/>
    <lineage>
        <taxon>Eukaryota</taxon>
        <taxon>Fungi</taxon>
        <taxon>Dikarya</taxon>
        <taxon>Ascomycota</taxon>
        <taxon>Pezizomycotina</taxon>
        <taxon>Dothideomycetes</taxon>
        <taxon>Pleosporomycetidae</taxon>
        <taxon>Pleosporales</taxon>
        <taxon>Massarineae</taxon>
        <taxon>Periconiaceae</taxon>
        <taxon>Periconia</taxon>
    </lineage>
</organism>
<proteinExistence type="predicted"/>
<sequence length="108" mass="12280">MEHGCAVPFRRAKPRWLGLFLILVHTKHHARLWSMQLPRTLFWKRPSKGCRLMAMPLTGKASSQVTISPWSAHAPRWQKIFSCQLSTAQHFANLCAISHLGTCSFDPA</sequence>
<evidence type="ECO:0000313" key="1">
    <source>
        <dbReference type="EMBL" id="PVH95277.1"/>
    </source>
</evidence>
<dbReference type="EMBL" id="KZ805502">
    <property type="protein sequence ID" value="PVH95277.1"/>
    <property type="molecule type" value="Genomic_DNA"/>
</dbReference>
<keyword evidence="2" id="KW-1185">Reference proteome</keyword>
<evidence type="ECO:0000313" key="2">
    <source>
        <dbReference type="Proteomes" id="UP000244855"/>
    </source>
</evidence>
<gene>
    <name evidence="1" type="ORF">DM02DRAFT_164912</name>
</gene>
<protein>
    <submittedName>
        <fullName evidence="1">Uncharacterized protein</fullName>
    </submittedName>
</protein>